<proteinExistence type="predicted"/>
<name>A0ABQ9FXI8_TEGGR</name>
<protein>
    <recommendedName>
        <fullName evidence="2">EF-hand domain-containing protein</fullName>
    </recommendedName>
</protein>
<dbReference type="Pfam" id="PF13202">
    <property type="entry name" value="EF-hand_5"/>
    <property type="match status" value="2"/>
</dbReference>
<keyword evidence="1" id="KW-0106">Calcium</keyword>
<dbReference type="SMART" id="SM00054">
    <property type="entry name" value="EFh"/>
    <property type="match status" value="2"/>
</dbReference>
<feature type="domain" description="EF-hand" evidence="2">
    <location>
        <begin position="123"/>
        <end position="156"/>
    </location>
</feature>
<dbReference type="Gene3D" id="1.10.238.10">
    <property type="entry name" value="EF-hand"/>
    <property type="match status" value="2"/>
</dbReference>
<sequence>MRNVLDNYKMGLVCSRKSKFTVGEGDKDNDGEVQESKPLTIEDIYLKAEFTAMDRDKDGLLTVDECIRLIQFLGYITKRDYMRILGRDKSDGNPYVTIDEYFKALKGDPDKDILRGFNEMGICVDDELKAKIDKMDTNKDGKIQYIEFLEAEFKKI</sequence>
<gene>
    <name evidence="3" type="ORF">KUTeg_000400</name>
</gene>
<comment type="caution">
    <text evidence="3">The sequence shown here is derived from an EMBL/GenBank/DDBJ whole genome shotgun (WGS) entry which is preliminary data.</text>
</comment>
<evidence type="ECO:0000256" key="1">
    <source>
        <dbReference type="ARBA" id="ARBA00022837"/>
    </source>
</evidence>
<organism evidence="3 4">
    <name type="scientific">Tegillarca granosa</name>
    <name type="common">Malaysian cockle</name>
    <name type="synonym">Anadara granosa</name>
    <dbReference type="NCBI Taxonomy" id="220873"/>
    <lineage>
        <taxon>Eukaryota</taxon>
        <taxon>Metazoa</taxon>
        <taxon>Spiralia</taxon>
        <taxon>Lophotrochozoa</taxon>
        <taxon>Mollusca</taxon>
        <taxon>Bivalvia</taxon>
        <taxon>Autobranchia</taxon>
        <taxon>Pteriomorphia</taxon>
        <taxon>Arcoida</taxon>
        <taxon>Arcoidea</taxon>
        <taxon>Arcidae</taxon>
        <taxon>Tegillarca</taxon>
    </lineage>
</organism>
<dbReference type="InterPro" id="IPR002048">
    <property type="entry name" value="EF_hand_dom"/>
</dbReference>
<dbReference type="PROSITE" id="PS00018">
    <property type="entry name" value="EF_HAND_1"/>
    <property type="match status" value="1"/>
</dbReference>
<reference evidence="3 4" key="1">
    <citation type="submission" date="2022-12" db="EMBL/GenBank/DDBJ databases">
        <title>Chromosome-level genome of Tegillarca granosa.</title>
        <authorList>
            <person name="Kim J."/>
        </authorList>
    </citation>
    <scope>NUCLEOTIDE SEQUENCE [LARGE SCALE GENOMIC DNA]</scope>
    <source>
        <strain evidence="3">Teg-2019</strain>
        <tissue evidence="3">Adductor muscle</tissue>
    </source>
</reference>
<keyword evidence="4" id="KW-1185">Reference proteome</keyword>
<evidence type="ECO:0000259" key="2">
    <source>
        <dbReference type="PROSITE" id="PS50222"/>
    </source>
</evidence>
<dbReference type="InterPro" id="IPR011992">
    <property type="entry name" value="EF-hand-dom_pair"/>
</dbReference>
<feature type="domain" description="EF-hand" evidence="2">
    <location>
        <begin position="41"/>
        <end position="76"/>
    </location>
</feature>
<dbReference type="PROSITE" id="PS50222">
    <property type="entry name" value="EF_HAND_2"/>
    <property type="match status" value="2"/>
</dbReference>
<dbReference type="InterPro" id="IPR018247">
    <property type="entry name" value="EF_Hand_1_Ca_BS"/>
</dbReference>
<dbReference type="Proteomes" id="UP001217089">
    <property type="component" value="Unassembled WGS sequence"/>
</dbReference>
<evidence type="ECO:0000313" key="4">
    <source>
        <dbReference type="Proteomes" id="UP001217089"/>
    </source>
</evidence>
<dbReference type="EMBL" id="JARBDR010000018">
    <property type="protein sequence ID" value="KAJ8321929.1"/>
    <property type="molecule type" value="Genomic_DNA"/>
</dbReference>
<dbReference type="SUPFAM" id="SSF47473">
    <property type="entry name" value="EF-hand"/>
    <property type="match status" value="1"/>
</dbReference>
<accession>A0ABQ9FXI8</accession>
<evidence type="ECO:0000313" key="3">
    <source>
        <dbReference type="EMBL" id="KAJ8321929.1"/>
    </source>
</evidence>